<evidence type="ECO:0000256" key="3">
    <source>
        <dbReference type="ARBA" id="ARBA00022692"/>
    </source>
</evidence>
<keyword evidence="9" id="KW-1185">Reference proteome</keyword>
<gene>
    <name evidence="8" type="ORF">FPZ49_21760</name>
</gene>
<name>A0A559K719_9BACL</name>
<dbReference type="PANTHER" id="PTHR13414:SF9">
    <property type="entry name" value="PROTON-COUPLED ZINC ANTIPORTER SLC30A9, MITOCHONDRIAL"/>
    <property type="match status" value="1"/>
</dbReference>
<dbReference type="InterPro" id="IPR040177">
    <property type="entry name" value="SLC30A9"/>
</dbReference>
<dbReference type="EMBL" id="VNJI01000030">
    <property type="protein sequence ID" value="TVY07932.1"/>
    <property type="molecule type" value="Genomic_DNA"/>
</dbReference>
<reference evidence="8 9" key="1">
    <citation type="submission" date="2019-07" db="EMBL/GenBank/DDBJ databases">
        <authorList>
            <person name="Kim J."/>
        </authorList>
    </citation>
    <scope>NUCLEOTIDE SEQUENCE [LARGE SCALE GENOMIC DNA]</scope>
    <source>
        <strain evidence="8 9">JC52</strain>
    </source>
</reference>
<feature type="non-terminal residue" evidence="8">
    <location>
        <position position="1"/>
    </location>
</feature>
<comment type="caution">
    <text evidence="8">The sequence shown here is derived from an EMBL/GenBank/DDBJ whole genome shotgun (WGS) entry which is preliminary data.</text>
</comment>
<accession>A0A559K719</accession>
<dbReference type="Gene3D" id="1.20.1510.10">
    <property type="entry name" value="Cation efflux protein transmembrane domain"/>
    <property type="match status" value="1"/>
</dbReference>
<dbReference type="OrthoDB" id="9806522at2"/>
<feature type="transmembrane region" description="Helical" evidence="6">
    <location>
        <begin position="148"/>
        <end position="169"/>
    </location>
</feature>
<dbReference type="InterPro" id="IPR027469">
    <property type="entry name" value="Cation_efflux_TMD_sf"/>
</dbReference>
<comment type="subcellular location">
    <subcellularLocation>
        <location evidence="1">Membrane</location>
        <topology evidence="1">Multi-pass membrane protein</topology>
    </subcellularLocation>
</comment>
<keyword evidence="4 6" id="KW-1133">Transmembrane helix</keyword>
<feature type="transmembrane region" description="Helical" evidence="6">
    <location>
        <begin position="87"/>
        <end position="106"/>
    </location>
</feature>
<dbReference type="SUPFAM" id="SSF161111">
    <property type="entry name" value="Cation efflux protein transmembrane domain-like"/>
    <property type="match status" value="1"/>
</dbReference>
<dbReference type="Pfam" id="PF01545">
    <property type="entry name" value="Cation_efflux"/>
    <property type="match status" value="1"/>
</dbReference>
<evidence type="ECO:0000256" key="2">
    <source>
        <dbReference type="ARBA" id="ARBA00022448"/>
    </source>
</evidence>
<dbReference type="Proteomes" id="UP000317036">
    <property type="component" value="Unassembled WGS sequence"/>
</dbReference>
<evidence type="ECO:0000313" key="8">
    <source>
        <dbReference type="EMBL" id="TVY07932.1"/>
    </source>
</evidence>
<sequence>NHVLSPAFCDDSIIRQKRYSLFNFLEGQYLFLRARLFQWPRQFPTGFGRVINIFCMIAVIVVTIMAYETILEGWHLIQHPVTSGSGIWLNITVLLMNLAIDGSILIKAMKEITKEARLEVKGMAVVAAAFKNVGRAAPPTRLVFYEDLVAVSGALLAMIAVVVISLTSFQLLDGVVTILIGLLMVGVAFRVGYDNMIGLIGVAAPADVEEKVAQLILSESFVTDIYQMRILQEGRYYHVEGLIELKPGLALAEADDIKFKVRALLLEDPDITDVTLGILEDNGVRNWEPAHSRV</sequence>
<organism evidence="8 9">
    <name type="scientific">Paenibacillus cremeus</name>
    <dbReference type="NCBI Taxonomy" id="2163881"/>
    <lineage>
        <taxon>Bacteria</taxon>
        <taxon>Bacillati</taxon>
        <taxon>Bacillota</taxon>
        <taxon>Bacilli</taxon>
        <taxon>Bacillales</taxon>
        <taxon>Paenibacillaceae</taxon>
        <taxon>Paenibacillus</taxon>
    </lineage>
</organism>
<keyword evidence="3 6" id="KW-0812">Transmembrane</keyword>
<dbReference type="SUPFAM" id="SSF160240">
    <property type="entry name" value="Cation efflux protein cytoplasmic domain-like"/>
    <property type="match status" value="1"/>
</dbReference>
<dbReference type="InterPro" id="IPR036837">
    <property type="entry name" value="Cation_efflux_CTD_sf"/>
</dbReference>
<dbReference type="PANTHER" id="PTHR13414">
    <property type="entry name" value="HUEL-CATION TRANSPORTER"/>
    <property type="match status" value="1"/>
</dbReference>
<evidence type="ECO:0000256" key="4">
    <source>
        <dbReference type="ARBA" id="ARBA00022989"/>
    </source>
</evidence>
<evidence type="ECO:0000256" key="5">
    <source>
        <dbReference type="ARBA" id="ARBA00023136"/>
    </source>
</evidence>
<dbReference type="GO" id="GO:0006829">
    <property type="term" value="P:zinc ion transport"/>
    <property type="evidence" value="ECO:0007669"/>
    <property type="project" value="InterPro"/>
</dbReference>
<feature type="transmembrane region" description="Helical" evidence="6">
    <location>
        <begin position="50"/>
        <end position="67"/>
    </location>
</feature>
<dbReference type="Gene3D" id="3.30.70.1350">
    <property type="entry name" value="Cation efflux protein, cytoplasmic domain"/>
    <property type="match status" value="1"/>
</dbReference>
<evidence type="ECO:0000256" key="6">
    <source>
        <dbReference type="SAM" id="Phobius"/>
    </source>
</evidence>
<dbReference type="InterPro" id="IPR058533">
    <property type="entry name" value="Cation_efflux_TM"/>
</dbReference>
<feature type="domain" description="Cation efflux protein transmembrane" evidence="7">
    <location>
        <begin position="20"/>
        <end position="196"/>
    </location>
</feature>
<keyword evidence="2" id="KW-0813">Transport</keyword>
<dbReference type="AlphaFoldDB" id="A0A559K719"/>
<evidence type="ECO:0000313" key="9">
    <source>
        <dbReference type="Proteomes" id="UP000317036"/>
    </source>
</evidence>
<dbReference type="GO" id="GO:0016020">
    <property type="term" value="C:membrane"/>
    <property type="evidence" value="ECO:0007669"/>
    <property type="project" value="UniProtKB-SubCell"/>
</dbReference>
<evidence type="ECO:0000259" key="7">
    <source>
        <dbReference type="Pfam" id="PF01545"/>
    </source>
</evidence>
<protein>
    <recommendedName>
        <fullName evidence="7">Cation efflux protein transmembrane domain-containing protein</fullName>
    </recommendedName>
</protein>
<evidence type="ECO:0000256" key="1">
    <source>
        <dbReference type="ARBA" id="ARBA00004141"/>
    </source>
</evidence>
<feature type="transmembrane region" description="Helical" evidence="6">
    <location>
        <begin position="175"/>
        <end position="193"/>
    </location>
</feature>
<proteinExistence type="predicted"/>
<keyword evidence="5 6" id="KW-0472">Membrane</keyword>
<dbReference type="GO" id="GO:0008324">
    <property type="term" value="F:monoatomic cation transmembrane transporter activity"/>
    <property type="evidence" value="ECO:0007669"/>
    <property type="project" value="InterPro"/>
</dbReference>